<feature type="domain" description="Acyl-CoA dehydrogenase/oxidase C-terminal" evidence="2">
    <location>
        <begin position="1"/>
        <end position="38"/>
    </location>
</feature>
<accession>A0ABV9A847</accession>
<reference evidence="4" key="1">
    <citation type="journal article" date="2019" name="Int. J. Syst. Evol. Microbiol.">
        <title>The Global Catalogue of Microorganisms (GCM) 10K type strain sequencing project: providing services to taxonomists for standard genome sequencing and annotation.</title>
        <authorList>
            <consortium name="The Broad Institute Genomics Platform"/>
            <consortium name="The Broad Institute Genome Sequencing Center for Infectious Disease"/>
            <person name="Wu L."/>
            <person name="Ma J."/>
        </authorList>
    </citation>
    <scope>NUCLEOTIDE SEQUENCE [LARGE SCALE GENOMIC DNA]</scope>
    <source>
        <strain evidence="4">CGMCC 4.7357</strain>
    </source>
</reference>
<dbReference type="EMBL" id="JBHSFH010000010">
    <property type="protein sequence ID" value="MFC4496079.1"/>
    <property type="molecule type" value="Genomic_DNA"/>
</dbReference>
<evidence type="ECO:0000256" key="1">
    <source>
        <dbReference type="ARBA" id="ARBA00022630"/>
    </source>
</evidence>
<keyword evidence="1" id="KW-0285">Flavoprotein</keyword>
<gene>
    <name evidence="3" type="ORF">ACFPA8_18300</name>
</gene>
<organism evidence="3 4">
    <name type="scientific">Streptomyces ovatisporus</name>
    <dbReference type="NCBI Taxonomy" id="1128682"/>
    <lineage>
        <taxon>Bacteria</taxon>
        <taxon>Bacillati</taxon>
        <taxon>Actinomycetota</taxon>
        <taxon>Actinomycetes</taxon>
        <taxon>Kitasatosporales</taxon>
        <taxon>Streptomycetaceae</taxon>
        <taxon>Streptomyces</taxon>
    </lineage>
</organism>
<name>A0ABV9A847_9ACTN</name>
<evidence type="ECO:0000259" key="2">
    <source>
        <dbReference type="Pfam" id="PF00441"/>
    </source>
</evidence>
<dbReference type="SUPFAM" id="SSF47203">
    <property type="entry name" value="Acyl-CoA dehydrogenase C-terminal domain-like"/>
    <property type="match status" value="1"/>
</dbReference>
<evidence type="ECO:0000313" key="3">
    <source>
        <dbReference type="EMBL" id="MFC4496079.1"/>
    </source>
</evidence>
<evidence type="ECO:0000313" key="4">
    <source>
        <dbReference type="Proteomes" id="UP001595997"/>
    </source>
</evidence>
<dbReference type="RefSeq" id="WP_386450444.1">
    <property type="nucleotide sequence ID" value="NZ_JBHSFH010000010.1"/>
</dbReference>
<keyword evidence="4" id="KW-1185">Reference proteome</keyword>
<protein>
    <submittedName>
        <fullName evidence="3">Acyl-CoA dehydrogenase family protein</fullName>
    </submittedName>
</protein>
<dbReference type="Proteomes" id="UP001595997">
    <property type="component" value="Unassembled WGS sequence"/>
</dbReference>
<comment type="caution">
    <text evidence="3">The sequence shown here is derived from an EMBL/GenBank/DDBJ whole genome shotgun (WGS) entry which is preliminary data.</text>
</comment>
<proteinExistence type="predicted"/>
<dbReference type="InterPro" id="IPR036250">
    <property type="entry name" value="AcylCo_DH-like_C"/>
</dbReference>
<sequence length="43" mass="4497">MGGYGYATTEQDMERHLRTAVVCGVHGGTSAIQRDIIGGGFAL</sequence>
<dbReference type="Pfam" id="PF00441">
    <property type="entry name" value="Acyl-CoA_dh_1"/>
    <property type="match status" value="1"/>
</dbReference>
<dbReference type="Gene3D" id="1.20.140.10">
    <property type="entry name" value="Butyryl-CoA Dehydrogenase, subunit A, domain 3"/>
    <property type="match status" value="1"/>
</dbReference>
<dbReference type="InterPro" id="IPR009075">
    <property type="entry name" value="AcylCo_DH/oxidase_C"/>
</dbReference>